<name>A0A0G4NV91_PENC3</name>
<feature type="region of interest" description="Disordered" evidence="1">
    <location>
        <begin position="1"/>
        <end position="34"/>
    </location>
</feature>
<evidence type="ECO:0000313" key="2">
    <source>
        <dbReference type="EMBL" id="CRL18016.1"/>
    </source>
</evidence>
<sequence length="291" mass="32956">MAKYHGLLPPLSTSDNPVTLPAPRTGTDERTPGPWAAHVKTLPWVTARKGTFIKSDFLKFLRTMEPRREPTLRPGNAWEAENFDRLVESSIANAEAIYMQMVGRWAEQECTHCEQEEGPFPHCVVIDSPGWPKECANCHWGENARQCSQFIEHPNQYSRPIIPHPGFHQPAPSVHDRDLARQQASDRRDFHQELSTLRSIIVDLDSATRYAHQATHDNVEAWRTVRGTAYVLRSRLNQGGHIRTSDVRRVRAQVLAGVGRGHTVQFAGQAVAQYAQDLQSALDVLIRRYSE</sequence>
<evidence type="ECO:0000313" key="3">
    <source>
        <dbReference type="Proteomes" id="UP000053732"/>
    </source>
</evidence>
<dbReference type="STRING" id="1429867.A0A0G4NV91"/>
<reference evidence="2 3" key="1">
    <citation type="journal article" date="2014" name="Nat. Commun.">
        <title>Multiple recent horizontal transfers of a large genomic region in cheese making fungi.</title>
        <authorList>
            <person name="Cheeseman K."/>
            <person name="Ropars J."/>
            <person name="Renault P."/>
            <person name="Dupont J."/>
            <person name="Gouzy J."/>
            <person name="Branca A."/>
            <person name="Abraham A.L."/>
            <person name="Ceppi M."/>
            <person name="Conseiller E."/>
            <person name="Debuchy R."/>
            <person name="Malagnac F."/>
            <person name="Goarin A."/>
            <person name="Silar P."/>
            <person name="Lacoste S."/>
            <person name="Sallet E."/>
            <person name="Bensimon A."/>
            <person name="Giraud T."/>
            <person name="Brygoo Y."/>
        </authorList>
    </citation>
    <scope>NUCLEOTIDE SEQUENCE [LARGE SCALE GENOMIC DNA]</scope>
    <source>
        <strain evidence="3">FM 013</strain>
    </source>
</reference>
<organism evidence="2 3">
    <name type="scientific">Penicillium camemberti (strain FM 013)</name>
    <dbReference type="NCBI Taxonomy" id="1429867"/>
    <lineage>
        <taxon>Eukaryota</taxon>
        <taxon>Fungi</taxon>
        <taxon>Dikarya</taxon>
        <taxon>Ascomycota</taxon>
        <taxon>Pezizomycotina</taxon>
        <taxon>Eurotiomycetes</taxon>
        <taxon>Eurotiomycetidae</taxon>
        <taxon>Eurotiales</taxon>
        <taxon>Aspergillaceae</taxon>
        <taxon>Penicillium</taxon>
    </lineage>
</organism>
<dbReference type="AlphaFoldDB" id="A0A0G4NV91"/>
<dbReference type="EMBL" id="HG793134">
    <property type="protein sequence ID" value="CRL18016.1"/>
    <property type="molecule type" value="Genomic_DNA"/>
</dbReference>
<dbReference type="Pfam" id="PF12511">
    <property type="entry name" value="DUF3716"/>
    <property type="match status" value="1"/>
</dbReference>
<evidence type="ECO:0000256" key="1">
    <source>
        <dbReference type="SAM" id="MobiDB-lite"/>
    </source>
</evidence>
<dbReference type="InterPro" id="IPR022190">
    <property type="entry name" value="DUF3716"/>
</dbReference>
<gene>
    <name evidence="2" type="ORF">PCAMFM013_S001g000976</name>
</gene>
<proteinExistence type="predicted"/>
<dbReference type="Proteomes" id="UP000053732">
    <property type="component" value="Unassembled WGS sequence"/>
</dbReference>
<protein>
    <submittedName>
        <fullName evidence="2">Uncharacterized protein</fullName>
    </submittedName>
</protein>
<accession>A0A0G4NV91</accession>
<keyword evidence="3" id="KW-1185">Reference proteome</keyword>